<reference evidence="1" key="1">
    <citation type="submission" date="2014-11" db="EMBL/GenBank/DDBJ databases">
        <authorList>
            <person name="Amaro Gonzalez C."/>
        </authorList>
    </citation>
    <scope>NUCLEOTIDE SEQUENCE</scope>
</reference>
<accession>A0A0E9S233</accession>
<protein>
    <submittedName>
        <fullName evidence="1">Uncharacterized protein</fullName>
    </submittedName>
</protein>
<dbReference type="AlphaFoldDB" id="A0A0E9S233"/>
<proteinExistence type="predicted"/>
<dbReference type="EMBL" id="GBXM01073088">
    <property type="protein sequence ID" value="JAH35489.1"/>
    <property type="molecule type" value="Transcribed_RNA"/>
</dbReference>
<dbReference type="EMBL" id="GBXM01072523">
    <property type="protein sequence ID" value="JAH36054.1"/>
    <property type="molecule type" value="Transcribed_RNA"/>
</dbReference>
<reference evidence="1" key="2">
    <citation type="journal article" date="2015" name="Fish Shellfish Immunol.">
        <title>Early steps in the European eel (Anguilla anguilla)-Vibrio vulnificus interaction in the gills: Role of the RtxA13 toxin.</title>
        <authorList>
            <person name="Callol A."/>
            <person name="Pajuelo D."/>
            <person name="Ebbesson L."/>
            <person name="Teles M."/>
            <person name="MacKenzie S."/>
            <person name="Amaro C."/>
        </authorList>
    </citation>
    <scope>NUCLEOTIDE SEQUENCE</scope>
</reference>
<sequence length="30" mass="3509">MNPSYLLTSAVYPTSVPGFKDWPRLKIQIW</sequence>
<name>A0A0E9S233_ANGAN</name>
<organism evidence="1">
    <name type="scientific">Anguilla anguilla</name>
    <name type="common">European freshwater eel</name>
    <name type="synonym">Muraena anguilla</name>
    <dbReference type="NCBI Taxonomy" id="7936"/>
    <lineage>
        <taxon>Eukaryota</taxon>
        <taxon>Metazoa</taxon>
        <taxon>Chordata</taxon>
        <taxon>Craniata</taxon>
        <taxon>Vertebrata</taxon>
        <taxon>Euteleostomi</taxon>
        <taxon>Actinopterygii</taxon>
        <taxon>Neopterygii</taxon>
        <taxon>Teleostei</taxon>
        <taxon>Anguilliformes</taxon>
        <taxon>Anguillidae</taxon>
        <taxon>Anguilla</taxon>
    </lineage>
</organism>
<evidence type="ECO:0000313" key="1">
    <source>
        <dbReference type="EMBL" id="JAH35489.1"/>
    </source>
</evidence>
<dbReference type="EMBL" id="GBXM01077075">
    <property type="protein sequence ID" value="JAH31502.1"/>
    <property type="molecule type" value="Transcribed_RNA"/>
</dbReference>